<proteinExistence type="predicted"/>
<dbReference type="EMBL" id="CR382122">
    <property type="protein sequence ID" value="CAH02030.1"/>
    <property type="molecule type" value="Genomic_DNA"/>
</dbReference>
<dbReference type="InParanoid" id="Q6CWQ2"/>
<dbReference type="Proteomes" id="UP000000598">
    <property type="component" value="Chromosome B"/>
</dbReference>
<keyword evidence="2" id="KW-0472">Membrane</keyword>
<reference evidence="3 4" key="1">
    <citation type="journal article" date="2004" name="Nature">
        <title>Genome evolution in yeasts.</title>
        <authorList>
            <consortium name="Genolevures"/>
            <person name="Dujon B."/>
            <person name="Sherman D."/>
            <person name="Fischer G."/>
            <person name="Durrens P."/>
            <person name="Casaregola S."/>
            <person name="Lafontaine I."/>
            <person name="de Montigny J."/>
            <person name="Marck C."/>
            <person name="Neuveglise C."/>
            <person name="Talla E."/>
            <person name="Goffard N."/>
            <person name="Frangeul L."/>
            <person name="Aigle M."/>
            <person name="Anthouard V."/>
            <person name="Babour A."/>
            <person name="Barbe V."/>
            <person name="Barnay S."/>
            <person name="Blanchin S."/>
            <person name="Beckerich J.M."/>
            <person name="Beyne E."/>
            <person name="Bleykasten C."/>
            <person name="Boisrame A."/>
            <person name="Boyer J."/>
            <person name="Cattolico L."/>
            <person name="Confanioleri F."/>
            <person name="de Daruvar A."/>
            <person name="Despons L."/>
            <person name="Fabre E."/>
            <person name="Fairhead C."/>
            <person name="Ferry-Dumazet H."/>
            <person name="Groppi A."/>
            <person name="Hantraye F."/>
            <person name="Hennequin C."/>
            <person name="Jauniaux N."/>
            <person name="Joyet P."/>
            <person name="Kachouri R."/>
            <person name="Kerrest A."/>
            <person name="Koszul R."/>
            <person name="Lemaire M."/>
            <person name="Lesur I."/>
            <person name="Ma L."/>
            <person name="Muller H."/>
            <person name="Nicaud J.M."/>
            <person name="Nikolski M."/>
            <person name="Oztas S."/>
            <person name="Ozier-Kalogeropoulos O."/>
            <person name="Pellenz S."/>
            <person name="Potier S."/>
            <person name="Richard G.F."/>
            <person name="Straub M.L."/>
            <person name="Suleau A."/>
            <person name="Swennene D."/>
            <person name="Tekaia F."/>
            <person name="Wesolowski-Louvel M."/>
            <person name="Westhof E."/>
            <person name="Wirth B."/>
            <person name="Zeniou-Meyer M."/>
            <person name="Zivanovic I."/>
            <person name="Bolotin-Fukuhara M."/>
            <person name="Thierry A."/>
            <person name="Bouchier C."/>
            <person name="Caudron B."/>
            <person name="Scarpelli C."/>
            <person name="Gaillardin C."/>
            <person name="Weissenbach J."/>
            <person name="Wincker P."/>
            <person name="Souciet J.L."/>
        </authorList>
    </citation>
    <scope>NUCLEOTIDE SEQUENCE [LARGE SCALE GENOMIC DNA]</scope>
    <source>
        <strain evidence="4">ATCC 8585 / CBS 2359 / DSM 70799 / NBRC 1267 / NRRL Y-1140 / WM37</strain>
    </source>
</reference>
<dbReference type="RefSeq" id="XP_451637.1">
    <property type="nucleotide sequence ID" value="XM_451637.1"/>
</dbReference>
<dbReference type="GeneID" id="2896911"/>
<dbReference type="AlphaFoldDB" id="Q6CWQ2"/>
<feature type="transmembrane region" description="Helical" evidence="2">
    <location>
        <begin position="20"/>
        <end position="48"/>
    </location>
</feature>
<gene>
    <name evidence="3" type="ORF">KLLA0_B02376g</name>
</gene>
<keyword evidence="4" id="KW-1185">Reference proteome</keyword>
<name>Q6CWQ2_KLULA</name>
<keyword evidence="2" id="KW-1133">Transmembrane helix</keyword>
<protein>
    <submittedName>
        <fullName evidence="3">KLLA0B02376p</fullName>
    </submittedName>
</protein>
<keyword evidence="2" id="KW-0812">Transmembrane</keyword>
<evidence type="ECO:0000313" key="3">
    <source>
        <dbReference type="EMBL" id="CAH02030.1"/>
    </source>
</evidence>
<dbReference type="HOGENOM" id="CLU_1917353_0_0_1"/>
<evidence type="ECO:0000256" key="1">
    <source>
        <dbReference type="SAM" id="MobiDB-lite"/>
    </source>
</evidence>
<evidence type="ECO:0000256" key="2">
    <source>
        <dbReference type="SAM" id="Phobius"/>
    </source>
</evidence>
<dbReference type="PaxDb" id="284590-Q6CWQ2"/>
<sequence length="132" mass="13913">MSVISDSSVALFNKIPSGAVLSGVVLCYLLSGGRVSISLALIISFFILKKHSLEVSESGDELENETPKKKKGCCGGKNGGCSSKKLDEFGMPVKKNKGCCGGACKSKKAQDPAPVVEVGYDNEIDFTDSFKN</sequence>
<evidence type="ECO:0000313" key="4">
    <source>
        <dbReference type="Proteomes" id="UP000000598"/>
    </source>
</evidence>
<dbReference type="KEGG" id="kla:KLLA0_B02376g"/>
<organism evidence="3 4">
    <name type="scientific">Kluyveromyces lactis (strain ATCC 8585 / CBS 2359 / DSM 70799 / NBRC 1267 / NRRL Y-1140 / WM37)</name>
    <name type="common">Yeast</name>
    <name type="synonym">Candida sphaerica</name>
    <dbReference type="NCBI Taxonomy" id="284590"/>
    <lineage>
        <taxon>Eukaryota</taxon>
        <taxon>Fungi</taxon>
        <taxon>Dikarya</taxon>
        <taxon>Ascomycota</taxon>
        <taxon>Saccharomycotina</taxon>
        <taxon>Saccharomycetes</taxon>
        <taxon>Saccharomycetales</taxon>
        <taxon>Saccharomycetaceae</taxon>
        <taxon>Kluyveromyces</taxon>
    </lineage>
</organism>
<accession>Q6CWQ2</accession>
<feature type="region of interest" description="Disordered" evidence="1">
    <location>
        <begin position="56"/>
        <end position="79"/>
    </location>
</feature>